<sequence>MMMYKKTAIVIGSGVAGTFIATQLLQYKLYEKVIMLEAGPEFKMGDYGQWLHYVTGGSAPYESHYDTEEDFTAKGIQPWYLNGSRIFGKGGSTLHFGGWLPRFKPEDFELHQNTGRGIDWPFNYDELEPYYCEAETYLGVTGDSQNQNPPRSRPFPYEAAPYPLVAKPFIKAFDTLSLSYQHLPITRYGKAENGHGKCLTAGTCNYCPVDGKFNGMQPFRTLDPQSNFELRLESPVIKLLMSAQDTVQGVSYYDIKQQRVKHLEGDAVFICSGALEAPKLLLNSRNKFWPQGIGNNHDLVGRYLSANPFFYAAGQTTSANHYQCELGFPTFASRHFDSKAFQTQGKFFMAMDNDSARIDFVTSMLAGKSPEAIQAQISGQKTLQLFGNLEPLPFWENRVYPDKEWTKHFLPKTIIDTPKAMYDPNIADFYVEQMHSVLKKMGLENIRTGTYPQRGDHAACTCRMAHSPEQGVVNTDFTVHGVNNVYILSNAILPTLPAANPTLTLVAMGYKMIADMRKQMLLHAA</sequence>
<dbReference type="InterPro" id="IPR007867">
    <property type="entry name" value="GMC_OxRtase_C"/>
</dbReference>
<comment type="caution">
    <text evidence="7">The sequence shown here is derived from an EMBL/GenBank/DDBJ whole genome shotgun (WGS) entry which is preliminary data.</text>
</comment>
<dbReference type="PANTHER" id="PTHR42784:SF1">
    <property type="entry name" value="PYRANOSE 2-OXIDASE"/>
    <property type="match status" value="1"/>
</dbReference>
<keyword evidence="4" id="KW-0274">FAD</keyword>
<dbReference type="Pfam" id="PF05199">
    <property type="entry name" value="GMC_oxred_C"/>
    <property type="match status" value="1"/>
</dbReference>
<dbReference type="InterPro" id="IPR051473">
    <property type="entry name" value="P2Ox-like"/>
</dbReference>
<keyword evidence="3" id="KW-0285">Flavoprotein</keyword>
<dbReference type="InterPro" id="IPR036188">
    <property type="entry name" value="FAD/NAD-bd_sf"/>
</dbReference>
<proteinExistence type="inferred from homology"/>
<accession>A0ABS5ZED5</accession>
<evidence type="ECO:0000256" key="4">
    <source>
        <dbReference type="ARBA" id="ARBA00022827"/>
    </source>
</evidence>
<comment type="similarity">
    <text evidence="2">Belongs to the GMC oxidoreductase family.</text>
</comment>
<protein>
    <submittedName>
        <fullName evidence="7">GMC family oxidoreductase</fullName>
    </submittedName>
</protein>
<name>A0ABS5ZED5_9GAMM</name>
<organism evidence="7 8">
    <name type="scientific">Zooshikella harenae</name>
    <dbReference type="NCBI Taxonomy" id="2827238"/>
    <lineage>
        <taxon>Bacteria</taxon>
        <taxon>Pseudomonadati</taxon>
        <taxon>Pseudomonadota</taxon>
        <taxon>Gammaproteobacteria</taxon>
        <taxon>Oceanospirillales</taxon>
        <taxon>Zooshikellaceae</taxon>
        <taxon>Zooshikella</taxon>
    </lineage>
</organism>
<dbReference type="Gene3D" id="3.50.50.60">
    <property type="entry name" value="FAD/NAD(P)-binding domain"/>
    <property type="match status" value="2"/>
</dbReference>
<feature type="domain" description="Glucose-methanol-choline oxidoreductase C-terminal" evidence="6">
    <location>
        <begin position="452"/>
        <end position="509"/>
    </location>
</feature>
<evidence type="ECO:0000256" key="5">
    <source>
        <dbReference type="ARBA" id="ARBA00023002"/>
    </source>
</evidence>
<dbReference type="PANTHER" id="PTHR42784">
    <property type="entry name" value="PYRANOSE 2-OXIDASE"/>
    <property type="match status" value="1"/>
</dbReference>
<reference evidence="7 8" key="1">
    <citation type="submission" date="2021-04" db="EMBL/GenBank/DDBJ databases">
        <authorList>
            <person name="Pira H."/>
            <person name="Risdian C."/>
            <person name="Wink J."/>
        </authorList>
    </citation>
    <scope>NUCLEOTIDE SEQUENCE [LARGE SCALE GENOMIC DNA]</scope>
    <source>
        <strain evidence="7 8">WH53</strain>
    </source>
</reference>
<dbReference type="Proteomes" id="UP000690515">
    <property type="component" value="Unassembled WGS sequence"/>
</dbReference>
<dbReference type="RefSeq" id="WP_215820658.1">
    <property type="nucleotide sequence ID" value="NZ_JAGSOY010000038.1"/>
</dbReference>
<dbReference type="EMBL" id="JAGSOY010000038">
    <property type="protein sequence ID" value="MBU2712429.1"/>
    <property type="molecule type" value="Genomic_DNA"/>
</dbReference>
<gene>
    <name evidence="7" type="ORF">KCG35_15285</name>
</gene>
<keyword evidence="5" id="KW-0560">Oxidoreductase</keyword>
<evidence type="ECO:0000256" key="1">
    <source>
        <dbReference type="ARBA" id="ARBA00001974"/>
    </source>
</evidence>
<evidence type="ECO:0000256" key="2">
    <source>
        <dbReference type="ARBA" id="ARBA00010790"/>
    </source>
</evidence>
<evidence type="ECO:0000259" key="6">
    <source>
        <dbReference type="Pfam" id="PF05199"/>
    </source>
</evidence>
<evidence type="ECO:0000313" key="8">
    <source>
        <dbReference type="Proteomes" id="UP000690515"/>
    </source>
</evidence>
<keyword evidence="8" id="KW-1185">Reference proteome</keyword>
<evidence type="ECO:0000313" key="7">
    <source>
        <dbReference type="EMBL" id="MBU2712429.1"/>
    </source>
</evidence>
<comment type="cofactor">
    <cofactor evidence="1">
        <name>FAD</name>
        <dbReference type="ChEBI" id="CHEBI:57692"/>
    </cofactor>
</comment>
<dbReference type="SUPFAM" id="SSF51905">
    <property type="entry name" value="FAD/NAD(P)-binding domain"/>
    <property type="match status" value="1"/>
</dbReference>
<evidence type="ECO:0000256" key="3">
    <source>
        <dbReference type="ARBA" id="ARBA00022630"/>
    </source>
</evidence>